<proteinExistence type="inferred from homology"/>
<dbReference type="PANTHER" id="PTHR32382:SF6">
    <property type="entry name" value="FASCICLIN-LIKE ARABINOGALACTAN PROTEIN 14"/>
    <property type="match status" value="1"/>
</dbReference>
<feature type="chain" id="PRO_5039934228" description="FAS1 domain-containing protein" evidence="12">
    <location>
        <begin position="23"/>
        <end position="272"/>
    </location>
</feature>
<evidence type="ECO:0000256" key="12">
    <source>
        <dbReference type="SAM" id="SignalP"/>
    </source>
</evidence>
<keyword evidence="4" id="KW-0336">GPI-anchor</keyword>
<dbReference type="Proteomes" id="UP000824120">
    <property type="component" value="Chromosome 8"/>
</dbReference>
<evidence type="ECO:0000256" key="2">
    <source>
        <dbReference type="ARBA" id="ARBA00007843"/>
    </source>
</evidence>
<dbReference type="OrthoDB" id="694090at2759"/>
<evidence type="ECO:0000256" key="4">
    <source>
        <dbReference type="ARBA" id="ARBA00022622"/>
    </source>
</evidence>
<comment type="function">
    <text evidence="10">May be a cell surface adhesion protein.</text>
</comment>
<evidence type="ECO:0000313" key="15">
    <source>
        <dbReference type="Proteomes" id="UP000824120"/>
    </source>
</evidence>
<dbReference type="InterPro" id="IPR033254">
    <property type="entry name" value="Plant_FLA"/>
</dbReference>
<keyword evidence="8" id="KW-0325">Glycoprotein</keyword>
<dbReference type="FunFam" id="2.30.180.10:FF:000015">
    <property type="entry name" value="Fasciclin-like arabinogalactan protein 3"/>
    <property type="match status" value="1"/>
</dbReference>
<dbReference type="GO" id="GO:0005886">
    <property type="term" value="C:plasma membrane"/>
    <property type="evidence" value="ECO:0007669"/>
    <property type="project" value="UniProtKB-SubCell"/>
</dbReference>
<evidence type="ECO:0000259" key="13">
    <source>
        <dbReference type="PROSITE" id="PS50213"/>
    </source>
</evidence>
<dbReference type="GO" id="GO:0098552">
    <property type="term" value="C:side of membrane"/>
    <property type="evidence" value="ECO:0007669"/>
    <property type="project" value="UniProtKB-KW"/>
</dbReference>
<feature type="domain" description="FAS1" evidence="13">
    <location>
        <begin position="22"/>
        <end position="87"/>
    </location>
</feature>
<evidence type="ECO:0000256" key="11">
    <source>
        <dbReference type="SAM" id="MobiDB-lite"/>
    </source>
</evidence>
<evidence type="ECO:0000256" key="6">
    <source>
        <dbReference type="ARBA" id="ARBA00022974"/>
    </source>
</evidence>
<evidence type="ECO:0000256" key="3">
    <source>
        <dbReference type="ARBA" id="ARBA00022475"/>
    </source>
</evidence>
<keyword evidence="5 12" id="KW-0732">Signal</keyword>
<evidence type="ECO:0000256" key="9">
    <source>
        <dbReference type="ARBA" id="ARBA00023288"/>
    </source>
</evidence>
<dbReference type="EMBL" id="JACXVP010000008">
    <property type="protein sequence ID" value="KAG5589103.1"/>
    <property type="molecule type" value="Genomic_DNA"/>
</dbReference>
<evidence type="ECO:0000313" key="14">
    <source>
        <dbReference type="EMBL" id="KAG5589103.1"/>
    </source>
</evidence>
<gene>
    <name evidence="14" type="ORF">H5410_039617</name>
</gene>
<name>A0A9J5XNN8_SOLCO</name>
<dbReference type="AlphaFoldDB" id="A0A9J5XNN8"/>
<comment type="similarity">
    <text evidence="2">Belongs to the fasciclin-like AGP family.</text>
</comment>
<evidence type="ECO:0000256" key="8">
    <source>
        <dbReference type="ARBA" id="ARBA00023180"/>
    </source>
</evidence>
<keyword evidence="9" id="KW-0449">Lipoprotein</keyword>
<keyword evidence="3" id="KW-1003">Cell membrane</keyword>
<dbReference type="SUPFAM" id="SSF82153">
    <property type="entry name" value="FAS1 domain"/>
    <property type="match status" value="1"/>
</dbReference>
<evidence type="ECO:0000256" key="5">
    <source>
        <dbReference type="ARBA" id="ARBA00022729"/>
    </source>
</evidence>
<evidence type="ECO:0000256" key="10">
    <source>
        <dbReference type="ARBA" id="ARBA00024686"/>
    </source>
</evidence>
<keyword evidence="15" id="KW-1185">Reference proteome</keyword>
<dbReference type="Gene3D" id="2.30.180.10">
    <property type="entry name" value="FAS1 domain"/>
    <property type="match status" value="1"/>
</dbReference>
<dbReference type="PANTHER" id="PTHR32382">
    <property type="entry name" value="FASCICLIN-LIKE ARABINOGALACTAN PROTEIN"/>
    <property type="match status" value="1"/>
</dbReference>
<keyword evidence="6" id="KW-0654">Proteoglycan</keyword>
<protein>
    <recommendedName>
        <fullName evidence="13">FAS1 domain-containing protein</fullName>
    </recommendedName>
</protein>
<organism evidence="14 15">
    <name type="scientific">Solanum commersonii</name>
    <name type="common">Commerson's wild potato</name>
    <name type="synonym">Commerson's nightshade</name>
    <dbReference type="NCBI Taxonomy" id="4109"/>
    <lineage>
        <taxon>Eukaryota</taxon>
        <taxon>Viridiplantae</taxon>
        <taxon>Streptophyta</taxon>
        <taxon>Embryophyta</taxon>
        <taxon>Tracheophyta</taxon>
        <taxon>Spermatophyta</taxon>
        <taxon>Magnoliopsida</taxon>
        <taxon>eudicotyledons</taxon>
        <taxon>Gunneridae</taxon>
        <taxon>Pentapetalae</taxon>
        <taxon>asterids</taxon>
        <taxon>lamiids</taxon>
        <taxon>Solanales</taxon>
        <taxon>Solanaceae</taxon>
        <taxon>Solanoideae</taxon>
        <taxon>Solaneae</taxon>
        <taxon>Solanum</taxon>
    </lineage>
</organism>
<reference evidence="14 15" key="1">
    <citation type="submission" date="2020-09" db="EMBL/GenBank/DDBJ databases">
        <title>De no assembly of potato wild relative species, Solanum commersonii.</title>
        <authorList>
            <person name="Cho K."/>
        </authorList>
    </citation>
    <scope>NUCLEOTIDE SEQUENCE [LARGE SCALE GENOMIC DNA]</scope>
    <source>
        <strain evidence="14">LZ3.2</strain>
        <tissue evidence="14">Leaf</tissue>
    </source>
</reference>
<accession>A0A9J5XNN8</accession>
<dbReference type="InterPro" id="IPR000782">
    <property type="entry name" value="FAS1_domain"/>
</dbReference>
<dbReference type="InterPro" id="IPR036378">
    <property type="entry name" value="FAS1_dom_sf"/>
</dbReference>
<sequence>MSRSTVPLLCSFLILFASSASAFNITRILGQYPDYSTFNELLSKSGLATDINSRGTITLLAIPNGAVGDLTSKSDDVLKRVLATHVVLDYYDPMKLQRMKDKTAKMTTMYQQSGKAAYDQGFLNVTAKDGSFIFGSAVVGAQRNSKLEKSVMNQPYNISILGISQPIVTPGLDGTMAPISAPPPKANTPKSSPVAEAPAEEEEAEAPAEEEAEAPAEEEEAETPAPSKDADAPAGAPDADAPPADQAPPPSSAAKLKVSFGLFVVLATIILA</sequence>
<evidence type="ECO:0000256" key="1">
    <source>
        <dbReference type="ARBA" id="ARBA00004609"/>
    </source>
</evidence>
<dbReference type="PROSITE" id="PS50213">
    <property type="entry name" value="FAS1"/>
    <property type="match status" value="1"/>
</dbReference>
<dbReference type="Pfam" id="PF02469">
    <property type="entry name" value="Fasciclin"/>
    <property type="match status" value="1"/>
</dbReference>
<feature type="compositionally biased region" description="Low complexity" evidence="11">
    <location>
        <begin position="223"/>
        <end position="244"/>
    </location>
</feature>
<feature type="compositionally biased region" description="Acidic residues" evidence="11">
    <location>
        <begin position="198"/>
        <end position="222"/>
    </location>
</feature>
<keyword evidence="7" id="KW-0472">Membrane</keyword>
<evidence type="ECO:0000256" key="7">
    <source>
        <dbReference type="ARBA" id="ARBA00023136"/>
    </source>
</evidence>
<feature type="signal peptide" evidence="12">
    <location>
        <begin position="1"/>
        <end position="22"/>
    </location>
</feature>
<feature type="region of interest" description="Disordered" evidence="11">
    <location>
        <begin position="174"/>
        <end position="253"/>
    </location>
</feature>
<comment type="subcellular location">
    <subcellularLocation>
        <location evidence="1">Cell membrane</location>
        <topology evidence="1">Lipid-anchor</topology>
        <topology evidence="1">GPI-anchor</topology>
    </subcellularLocation>
</comment>
<comment type="caution">
    <text evidence="14">The sequence shown here is derived from an EMBL/GenBank/DDBJ whole genome shotgun (WGS) entry which is preliminary data.</text>
</comment>